<evidence type="ECO:0000313" key="2">
    <source>
        <dbReference type="Proteomes" id="UP000467636"/>
    </source>
</evidence>
<organism evidence="1 2">
    <name type="scientific">Mycolicibacter terrae</name>
    <dbReference type="NCBI Taxonomy" id="1788"/>
    <lineage>
        <taxon>Bacteria</taxon>
        <taxon>Bacillati</taxon>
        <taxon>Actinomycetota</taxon>
        <taxon>Actinomycetes</taxon>
        <taxon>Mycobacteriales</taxon>
        <taxon>Mycobacteriaceae</taxon>
        <taxon>Mycolicibacter</taxon>
    </lineage>
</organism>
<dbReference type="Proteomes" id="UP000467636">
    <property type="component" value="Chromosome"/>
</dbReference>
<evidence type="ECO:0000313" key="1">
    <source>
        <dbReference type="EMBL" id="BBX22665.1"/>
    </source>
</evidence>
<name>A0AAD1HY42_9MYCO</name>
<gene>
    <name evidence="1" type="ORF">MTER_20760</name>
</gene>
<dbReference type="AlphaFoldDB" id="A0AAD1HY42"/>
<protein>
    <submittedName>
        <fullName evidence="1">Uncharacterized protein</fullName>
    </submittedName>
</protein>
<dbReference type="RefSeq" id="WP_133055446.1">
    <property type="nucleotide sequence ID" value="NZ_AP022564.1"/>
</dbReference>
<keyword evidence="2" id="KW-1185">Reference proteome</keyword>
<dbReference type="EMBL" id="AP022564">
    <property type="protein sequence ID" value="BBX22665.1"/>
    <property type="molecule type" value="Genomic_DNA"/>
</dbReference>
<sequence>MTLAADIEAERPALAESLLRAGASARTACGERGTGHLDRGHIVGGTSASPVRWLALRRTSTEVTLAGPSAPAQMLRAFEGHV</sequence>
<accession>A0AAD1HY42</accession>
<proteinExistence type="predicted"/>
<reference evidence="1 2" key="1">
    <citation type="journal article" date="2019" name="Emerg. Microbes Infect.">
        <title>Comprehensive subspecies identification of 175 nontuberculous mycobacteria species based on 7547 genomic profiles.</title>
        <authorList>
            <person name="Matsumoto Y."/>
            <person name="Kinjo T."/>
            <person name="Motooka D."/>
            <person name="Nabeya D."/>
            <person name="Jung N."/>
            <person name="Uechi K."/>
            <person name="Horii T."/>
            <person name="Iida T."/>
            <person name="Fujita J."/>
            <person name="Nakamura S."/>
        </authorList>
    </citation>
    <scope>NUCLEOTIDE SEQUENCE [LARGE SCALE GENOMIC DNA]</scope>
    <source>
        <strain evidence="1 2">JCM 12143</strain>
    </source>
</reference>